<feature type="region of interest" description="Disordered" evidence="3">
    <location>
        <begin position="1014"/>
        <end position="1054"/>
    </location>
</feature>
<feature type="region of interest" description="Disordered" evidence="3">
    <location>
        <begin position="572"/>
        <end position="615"/>
    </location>
</feature>
<feature type="compositionally biased region" description="Polar residues" evidence="3">
    <location>
        <begin position="605"/>
        <end position="614"/>
    </location>
</feature>
<keyword evidence="5" id="KW-0732">Signal</keyword>
<feature type="region of interest" description="Disordered" evidence="3">
    <location>
        <begin position="449"/>
        <end position="483"/>
    </location>
</feature>
<dbReference type="Gene3D" id="3.80.10.10">
    <property type="entry name" value="Ribonuclease Inhibitor"/>
    <property type="match status" value="2"/>
</dbReference>
<dbReference type="Pfam" id="PF13855">
    <property type="entry name" value="LRR_8"/>
    <property type="match status" value="1"/>
</dbReference>
<feature type="region of interest" description="Disordered" evidence="3">
    <location>
        <begin position="1306"/>
        <end position="1341"/>
    </location>
</feature>
<feature type="non-terminal residue" evidence="6">
    <location>
        <position position="1757"/>
    </location>
</feature>
<dbReference type="InterPro" id="IPR003591">
    <property type="entry name" value="Leu-rich_rpt_typical-subtyp"/>
</dbReference>
<dbReference type="PROSITE" id="PS51450">
    <property type="entry name" value="LRR"/>
    <property type="match status" value="3"/>
</dbReference>
<keyword evidence="7" id="KW-1185">Reference proteome</keyword>
<keyword evidence="1" id="KW-0433">Leucine-rich repeat</keyword>
<accession>A0AAV7D379</accession>
<feature type="region of interest" description="Disordered" evidence="3">
    <location>
        <begin position="932"/>
        <end position="989"/>
    </location>
</feature>
<dbReference type="SMART" id="SM00369">
    <property type="entry name" value="LRR_TYP"/>
    <property type="match status" value="5"/>
</dbReference>
<feature type="signal peptide" evidence="5">
    <location>
        <begin position="1"/>
        <end position="20"/>
    </location>
</feature>
<feature type="region of interest" description="Disordered" evidence="3">
    <location>
        <begin position="1605"/>
        <end position="1632"/>
    </location>
</feature>
<feature type="compositionally biased region" description="Acidic residues" evidence="3">
    <location>
        <begin position="956"/>
        <end position="967"/>
    </location>
</feature>
<dbReference type="InterPro" id="IPR032675">
    <property type="entry name" value="LRR_dom_sf"/>
</dbReference>
<comment type="caution">
    <text evidence="6">The sequence shown here is derived from an EMBL/GenBank/DDBJ whole genome shotgun (WGS) entry which is preliminary data.</text>
</comment>
<evidence type="ECO:0000256" key="2">
    <source>
        <dbReference type="ARBA" id="ARBA00022737"/>
    </source>
</evidence>
<dbReference type="PANTHER" id="PTHR24366:SF96">
    <property type="entry name" value="LEUCINE RICH REPEAT CONTAINING 53"/>
    <property type="match status" value="1"/>
</dbReference>
<feature type="compositionally biased region" description="Polar residues" evidence="3">
    <location>
        <begin position="582"/>
        <end position="595"/>
    </location>
</feature>
<sequence length="1757" mass="197683">MGSFWIFVLASFLLAGSLRGHENDLTSGCLWDNMYSLSCTSAGISVLHDVGHESTKLSSWPRSPRLLKTIKHINLSNNMISSLHMATFYKFLALETLNVSNNYISMVSMNNERGRQDEILTSLHTLVIDRNGLTFVPKGLGKLRSLQTLDLSANHIVRIQRDDFASCTQLQILDLGDNRIHQIDPDAFRDLRKLQVLRLSNNALVSISPLVFLYNHVLRANINLSYNPWACDGRILPLKHLLTSLPVDMKKEWNVTCKSPLPRAGLHLLSIDHINGSCESPMHKYINARNIVVNKREDTYLPCDVKDKSGNKKTFWWTPQGVIPGEPSIANHYIDKMNNFILSEHGRFREGLYICIADMERVVYQVHFQADIEKPLIRKPRDVQQLNTRVRTDQELALAVSLSVVVTFVCAFLLGVFLRPCLEKLLRRICKPKDSKKNTSDEVYDNEAFSEENISTRNSSNRPGSSLPVHVTKDNSSESDMGYEETNTEYVNVTYNEREIYYNDEQAPTHIELQERSNIYDAVEADSPIPETSHLPNTKRVTWASDEKDSPKINLKHAIALLKPINIVPITEMGSTDDHDQNISVSGTKNEQDYSNVVIPEKNRGSFSDTSSDGSEFWDAEDLLSDEDIVINDVSTQQVESANNGSNRFVEDDSSEEDAIINTRANRDDDSPKINLKHAISLLQPINITVPEFTEYDIVKSPTQKQIFPIPLPRSFKSRNENINNEDIILSRVPENQLKTSLDESQSKASYHSSSSDDGSIDFDYSSDEGVTLKPDLLPTKRASRKTKDDANPTVNLRQLISLLKPIKIIAQSSTEEEHIPQYHYQEPKYSFIRPTLESQNTFSDSSSSGDESKENGEDHSLGKGSMFPSLVITKRPWERKETTTPTVNLQHVMSLFKPISITIAEPTVIEQVKRPSEMEFLPTNVSRYPEHKSIDDLESEKEPYKKINDSFSSDEGSEFDYNDSSDEDRRLNSGLPPTQIPSWTNNKATSPTVNLQQIISLLKPINIVAQEPVPSTRPTYNMEEKQMSSDSSSSSSDDESVDNHGSDEGTIIPTVVPTKQETWAKPQTASPTVNLKYVMSLIKPINVTFQDSSKTEEVTRPSQTLFFPGSIPRYPDHRMEDDIITTAPVTGVEAKNMLYESSSSDLTDEDSSDDDVKGIPQMPQNHQASFITNIDTRPTVNLQQVISFLKPIKIIAPEYEIRLEERDSLLKPLPEPENRSPNPKYETSFISSRPTNDLESKQMSSNSSSSDDESKKDYSSDEVNIKPPVVLIKHQKVSPTINLQQIISLVKPINIVAPEPVLSTRPTYSMEDKQVSPDSSSSSDNESMEDDNSDDGTISPTVVLTKEETWARPQMSSPTVNLKYVMSLIKPINVTFTDSAKIDQVKRPIQFFPGSIPRYPDHRMEDSENLYNYQDIKLSGEPKYKAPNKYGSDSTISTSPLTGGEAKKTLNDSSSDNNTDEDNSDDEVKWIPQVPQQNQATLPGSIDTRPTVNLQQVISLFKPINIIAPENEIRLEERDNLLIPLPEPENWSPNSKYETNDMESKQISTDSSSSDDEANKDYSSNELLTKHQKVSPTVNLQQIISLLKPIKIIAPEPVLFPRPTYTMEGKQMSSDSCSSSDDESVEDNGSGKGPIITSVVLTKQETWVKPQIVSPTVNLRHVMSLIKPVIITFPESPKIDLVERPSQTQFFPDSTSRYPQHTIEDITNKPYNENHGYRDSITTNPGLLLTHQPSWKGKGEESHKVNLQKVMSLLKP</sequence>
<feature type="chain" id="PRO_5043630644" description="Ig-like domain-containing protein" evidence="5">
    <location>
        <begin position="21"/>
        <end position="1757"/>
    </location>
</feature>
<keyword evidence="2" id="KW-0677">Repeat</keyword>
<evidence type="ECO:0000256" key="5">
    <source>
        <dbReference type="SAM" id="SignalP"/>
    </source>
</evidence>
<dbReference type="InterPro" id="IPR001611">
    <property type="entry name" value="Leu-rich_rpt"/>
</dbReference>
<evidence type="ECO:0000313" key="6">
    <source>
        <dbReference type="EMBL" id="KAG8591850.1"/>
    </source>
</evidence>
<feature type="compositionally biased region" description="Polar residues" evidence="3">
    <location>
        <begin position="452"/>
        <end position="464"/>
    </location>
</feature>
<feature type="region of interest" description="Disordered" evidence="3">
    <location>
        <begin position="840"/>
        <end position="866"/>
    </location>
</feature>
<dbReference type="PANTHER" id="PTHR24366">
    <property type="entry name" value="IG(IMMUNOGLOBULIN) AND LRR(LEUCINE RICH REPEAT) DOMAINS"/>
    <property type="match status" value="1"/>
</dbReference>
<evidence type="ECO:0000256" key="3">
    <source>
        <dbReference type="SAM" id="MobiDB-lite"/>
    </source>
</evidence>
<evidence type="ECO:0000256" key="1">
    <source>
        <dbReference type="ARBA" id="ARBA00022614"/>
    </source>
</evidence>
<dbReference type="EMBL" id="WNYA01000001">
    <property type="protein sequence ID" value="KAG8591850.1"/>
    <property type="molecule type" value="Genomic_DNA"/>
</dbReference>
<keyword evidence="4" id="KW-0812">Transmembrane</keyword>
<dbReference type="SUPFAM" id="SSF52058">
    <property type="entry name" value="L domain-like"/>
    <property type="match status" value="1"/>
</dbReference>
<evidence type="ECO:0008006" key="8">
    <source>
        <dbReference type="Google" id="ProtNLM"/>
    </source>
</evidence>
<feature type="compositionally biased region" description="Basic and acidic residues" evidence="3">
    <location>
        <begin position="932"/>
        <end position="949"/>
    </location>
</feature>
<keyword evidence="4" id="KW-0472">Membrane</keyword>
<feature type="region of interest" description="Disordered" evidence="3">
    <location>
        <begin position="1425"/>
        <end position="1468"/>
    </location>
</feature>
<dbReference type="InterPro" id="IPR013783">
    <property type="entry name" value="Ig-like_fold"/>
</dbReference>
<feature type="region of interest" description="Disordered" evidence="3">
    <location>
        <begin position="1525"/>
        <end position="1563"/>
    </location>
</feature>
<feature type="compositionally biased region" description="Polar residues" evidence="3">
    <location>
        <begin position="1432"/>
        <end position="1442"/>
    </location>
</feature>
<feature type="compositionally biased region" description="Polar residues" evidence="3">
    <location>
        <begin position="1229"/>
        <end position="1238"/>
    </location>
</feature>
<evidence type="ECO:0000256" key="4">
    <source>
        <dbReference type="SAM" id="Phobius"/>
    </source>
</evidence>
<organism evidence="6 7">
    <name type="scientific">Engystomops pustulosus</name>
    <name type="common">Tungara frog</name>
    <name type="synonym">Physalaemus pustulosus</name>
    <dbReference type="NCBI Taxonomy" id="76066"/>
    <lineage>
        <taxon>Eukaryota</taxon>
        <taxon>Metazoa</taxon>
        <taxon>Chordata</taxon>
        <taxon>Craniata</taxon>
        <taxon>Vertebrata</taxon>
        <taxon>Euteleostomi</taxon>
        <taxon>Amphibia</taxon>
        <taxon>Batrachia</taxon>
        <taxon>Anura</taxon>
        <taxon>Neobatrachia</taxon>
        <taxon>Hyloidea</taxon>
        <taxon>Leptodactylidae</taxon>
        <taxon>Leiuperinae</taxon>
        <taxon>Engystomops</taxon>
    </lineage>
</organism>
<feature type="compositionally biased region" description="Low complexity" evidence="3">
    <location>
        <begin position="1317"/>
        <end position="1326"/>
    </location>
</feature>
<gene>
    <name evidence="6" type="ORF">GDO81_000332</name>
</gene>
<feature type="region of interest" description="Disordered" evidence="3">
    <location>
        <begin position="1212"/>
        <end position="1262"/>
    </location>
</feature>
<protein>
    <recommendedName>
        <fullName evidence="8">Ig-like domain-containing protein</fullName>
    </recommendedName>
</protein>
<name>A0AAV7D379_ENGPU</name>
<feature type="region of interest" description="Disordered" evidence="3">
    <location>
        <begin position="772"/>
        <end position="791"/>
    </location>
</feature>
<evidence type="ECO:0000313" key="7">
    <source>
        <dbReference type="Proteomes" id="UP000824782"/>
    </source>
</evidence>
<proteinExistence type="predicted"/>
<feature type="compositionally biased region" description="Basic and acidic residues" evidence="3">
    <location>
        <begin position="851"/>
        <end position="862"/>
    </location>
</feature>
<feature type="transmembrane region" description="Helical" evidence="4">
    <location>
        <begin position="396"/>
        <end position="418"/>
    </location>
</feature>
<dbReference type="Proteomes" id="UP000824782">
    <property type="component" value="Unassembled WGS sequence"/>
</dbReference>
<keyword evidence="4" id="KW-1133">Transmembrane helix</keyword>
<reference evidence="6" key="1">
    <citation type="thesis" date="2020" institute="ProQuest LLC" country="789 East Eisenhower Parkway, Ann Arbor, MI, USA">
        <title>Comparative Genomics and Chromosome Evolution.</title>
        <authorList>
            <person name="Mudd A.B."/>
        </authorList>
    </citation>
    <scope>NUCLEOTIDE SEQUENCE</scope>
    <source>
        <strain evidence="6">237g6f4</strain>
        <tissue evidence="6">Blood</tissue>
    </source>
</reference>
<feature type="region of interest" description="Disordered" evidence="3">
    <location>
        <begin position="739"/>
        <end position="763"/>
    </location>
</feature>
<dbReference type="Gene3D" id="2.60.40.10">
    <property type="entry name" value="Immunoglobulins"/>
    <property type="match status" value="1"/>
</dbReference>
<feature type="compositionally biased region" description="Low complexity" evidence="3">
    <location>
        <begin position="747"/>
        <end position="758"/>
    </location>
</feature>
<feature type="region of interest" description="Disordered" evidence="3">
    <location>
        <begin position="1142"/>
        <end position="1161"/>
    </location>
</feature>